<accession>A0A423KBI3</accession>
<protein>
    <submittedName>
        <fullName evidence="1">Uncharacterized protein</fullName>
    </submittedName>
</protein>
<gene>
    <name evidence="1" type="ORF">BK665_22005</name>
</gene>
<evidence type="ECO:0000313" key="1">
    <source>
        <dbReference type="EMBL" id="RON49605.1"/>
    </source>
</evidence>
<name>A0A423KBI3_9PSED</name>
<reference evidence="1 2" key="1">
    <citation type="submission" date="2016-10" db="EMBL/GenBank/DDBJ databases">
        <title>Comparative genome analysis of multiple Pseudomonas spp. focuses on biocontrol and plant growth promoting traits.</title>
        <authorList>
            <person name="Tao X.-Y."/>
            <person name="Taylor C.G."/>
        </authorList>
    </citation>
    <scope>NUCLEOTIDE SEQUENCE [LARGE SCALE GENOMIC DNA]</scope>
    <source>
        <strain evidence="1 2">39A2</strain>
    </source>
</reference>
<dbReference type="AlphaFoldDB" id="A0A423KBI3"/>
<evidence type="ECO:0000313" key="2">
    <source>
        <dbReference type="Proteomes" id="UP000283627"/>
    </source>
</evidence>
<proteinExistence type="predicted"/>
<dbReference type="EMBL" id="MOBP01000015">
    <property type="protein sequence ID" value="RON49605.1"/>
    <property type="molecule type" value="Genomic_DNA"/>
</dbReference>
<organism evidence="1 2">
    <name type="scientific">Pseudomonas frederiksbergensis</name>
    <dbReference type="NCBI Taxonomy" id="104087"/>
    <lineage>
        <taxon>Bacteria</taxon>
        <taxon>Pseudomonadati</taxon>
        <taxon>Pseudomonadota</taxon>
        <taxon>Gammaproteobacteria</taxon>
        <taxon>Pseudomonadales</taxon>
        <taxon>Pseudomonadaceae</taxon>
        <taxon>Pseudomonas</taxon>
    </lineage>
</organism>
<comment type="caution">
    <text evidence="1">The sequence shown here is derived from an EMBL/GenBank/DDBJ whole genome shotgun (WGS) entry which is preliminary data.</text>
</comment>
<dbReference type="Proteomes" id="UP000283627">
    <property type="component" value="Unassembled WGS sequence"/>
</dbReference>
<sequence>MFLFLSTKSLAIEIYRLCWPLREQARSHRGTHSNVGAGLLAKGPERPKQIQPIKFSQQSPGFSLNLRLNFNHIDSARLDEGLRRLAAVARQALAAKAA</sequence>